<gene>
    <name evidence="2" type="primary">LOC103207651</name>
</gene>
<proteinExistence type="predicted"/>
<evidence type="ECO:0000313" key="1">
    <source>
        <dbReference type="Proteomes" id="UP000694850"/>
    </source>
</evidence>
<keyword evidence="1" id="KW-1185">Reference proteome</keyword>
<dbReference type="Proteomes" id="UP000694850">
    <property type="component" value="Unplaced"/>
</dbReference>
<protein>
    <submittedName>
        <fullName evidence="2">Nuclear transport factor 2-like</fullName>
    </submittedName>
</protein>
<dbReference type="RefSeq" id="XP_042638537.1">
    <property type="nucleotide sequence ID" value="XM_042782603.1"/>
</dbReference>
<name>A0AC54ZAD9_ORYAF</name>
<accession>A0AC54ZAD9</accession>
<sequence length="127" mass="14642">MAESPMWEHIGTSFVHLYYHHFDADRAQLSTLYSDASRLSWEGEQLQGKAAIMGKLMNIPFHKVQRFITSQDHQPAPDNRILSMVVGKVKVNGEPLMEFHQAFVLKNMNDKWICTNDIFRVALPHFG</sequence>
<organism evidence="1 2">
    <name type="scientific">Orycteropus afer afer</name>
    <dbReference type="NCBI Taxonomy" id="1230840"/>
    <lineage>
        <taxon>Eukaryota</taxon>
        <taxon>Metazoa</taxon>
        <taxon>Chordata</taxon>
        <taxon>Craniata</taxon>
        <taxon>Vertebrata</taxon>
        <taxon>Euteleostomi</taxon>
        <taxon>Mammalia</taxon>
        <taxon>Eutheria</taxon>
        <taxon>Afrotheria</taxon>
        <taxon>Tubulidentata</taxon>
        <taxon>Orycteropodidae</taxon>
        <taxon>Orycteropus</taxon>
    </lineage>
</organism>
<evidence type="ECO:0000313" key="2">
    <source>
        <dbReference type="RefSeq" id="XP_042638537.1"/>
    </source>
</evidence>
<reference evidence="2" key="1">
    <citation type="submission" date="2025-08" db="UniProtKB">
        <authorList>
            <consortium name="RefSeq"/>
        </authorList>
    </citation>
    <scope>IDENTIFICATION</scope>
</reference>